<name>A0ABM1SSL3_LIMPO</name>
<sequence length="149" mass="17012">MDELHRAQKAKEEIGKPSVFSKIIKKELPADILFEDDQCIAFHDINPQAPSHFLVVSKKPIPMLDDVQEEDTKVLDFRSHVDNCKEFSSSRKIGKWLQNSDQQWGTRLPVSIPSSHSCSWWTTDGMATRLIRSVTFVFALLSQISVTVR</sequence>
<dbReference type="Gene3D" id="3.30.428.10">
    <property type="entry name" value="HIT-like"/>
    <property type="match status" value="1"/>
</dbReference>
<dbReference type="Proteomes" id="UP000694941">
    <property type="component" value="Unplaced"/>
</dbReference>
<dbReference type="GeneID" id="106463427"/>
<dbReference type="RefSeq" id="XP_022246621.1">
    <property type="nucleotide sequence ID" value="XM_022390913.1"/>
</dbReference>
<feature type="domain" description="HIT" evidence="2">
    <location>
        <begin position="19"/>
        <end position="71"/>
    </location>
</feature>
<dbReference type="SUPFAM" id="SSF54197">
    <property type="entry name" value="HIT-like"/>
    <property type="match status" value="1"/>
</dbReference>
<evidence type="ECO:0000313" key="4">
    <source>
        <dbReference type="RefSeq" id="XP_022246619.1"/>
    </source>
</evidence>
<dbReference type="Pfam" id="PF11969">
    <property type="entry name" value="DcpS_C"/>
    <property type="match status" value="1"/>
</dbReference>
<comment type="caution">
    <text evidence="1">Lacks conserved residue(s) required for the propagation of feature annotation.</text>
</comment>
<evidence type="ECO:0000313" key="3">
    <source>
        <dbReference type="Proteomes" id="UP000694941"/>
    </source>
</evidence>
<evidence type="ECO:0000256" key="1">
    <source>
        <dbReference type="PROSITE-ProRule" id="PRU00464"/>
    </source>
</evidence>
<dbReference type="PRINTS" id="PR00332">
    <property type="entry name" value="HISTRIAD"/>
</dbReference>
<evidence type="ECO:0000313" key="5">
    <source>
        <dbReference type="RefSeq" id="XP_022246621.1"/>
    </source>
</evidence>
<proteinExistence type="predicted"/>
<gene>
    <name evidence="4 5" type="primary">LOC106463427</name>
</gene>
<evidence type="ECO:0000259" key="2">
    <source>
        <dbReference type="PROSITE" id="PS51084"/>
    </source>
</evidence>
<dbReference type="InterPro" id="IPR036265">
    <property type="entry name" value="HIT-like_sf"/>
</dbReference>
<dbReference type="InterPro" id="IPR001310">
    <property type="entry name" value="Histidine_triad_HIT"/>
</dbReference>
<dbReference type="PANTHER" id="PTHR23089">
    <property type="entry name" value="HISTIDINE TRIAD HIT PROTEIN"/>
    <property type="match status" value="1"/>
</dbReference>
<organism evidence="3 4">
    <name type="scientific">Limulus polyphemus</name>
    <name type="common">Atlantic horseshoe crab</name>
    <dbReference type="NCBI Taxonomy" id="6850"/>
    <lineage>
        <taxon>Eukaryota</taxon>
        <taxon>Metazoa</taxon>
        <taxon>Ecdysozoa</taxon>
        <taxon>Arthropoda</taxon>
        <taxon>Chelicerata</taxon>
        <taxon>Merostomata</taxon>
        <taxon>Xiphosura</taxon>
        <taxon>Limulidae</taxon>
        <taxon>Limulus</taxon>
    </lineage>
</organism>
<dbReference type="RefSeq" id="XP_022246619.1">
    <property type="nucleotide sequence ID" value="XM_022390911.1"/>
</dbReference>
<dbReference type="PROSITE" id="PS51084">
    <property type="entry name" value="HIT_2"/>
    <property type="match status" value="1"/>
</dbReference>
<reference evidence="4 5" key="1">
    <citation type="submission" date="2025-05" db="UniProtKB">
        <authorList>
            <consortium name="RefSeq"/>
        </authorList>
    </citation>
    <scope>IDENTIFICATION</scope>
    <source>
        <tissue evidence="4 5">Muscle</tissue>
    </source>
</reference>
<dbReference type="InterPro" id="IPR011146">
    <property type="entry name" value="HIT-like"/>
</dbReference>
<protein>
    <submittedName>
        <fullName evidence="4 5">Uncharacterized protein LOC106463427 isoform X1</fullName>
    </submittedName>
</protein>
<keyword evidence="3" id="KW-1185">Reference proteome</keyword>
<accession>A0ABM1SSL3</accession>